<evidence type="ECO:0000256" key="1">
    <source>
        <dbReference type="ARBA" id="ARBA00022801"/>
    </source>
</evidence>
<dbReference type="GO" id="GO:0005975">
    <property type="term" value="P:carbohydrate metabolic process"/>
    <property type="evidence" value="ECO:0007669"/>
    <property type="project" value="InterPro"/>
</dbReference>
<dbReference type="Proteomes" id="UP000014974">
    <property type="component" value="Unassembled WGS sequence"/>
</dbReference>
<proteinExistence type="predicted"/>
<evidence type="ECO:0000313" key="2">
    <source>
        <dbReference type="EMBL" id="EPR71042.1"/>
    </source>
</evidence>
<dbReference type="PANTHER" id="PTHR33886:SF8">
    <property type="entry name" value="UNSATURATED RHAMNOGALACTURONAN HYDROLASE (EUROFUNG)"/>
    <property type="match status" value="1"/>
</dbReference>
<gene>
    <name evidence="2" type="ORF">ADICYQ_0633</name>
</gene>
<dbReference type="Pfam" id="PF07470">
    <property type="entry name" value="Glyco_hydro_88"/>
    <property type="match status" value="1"/>
</dbReference>
<dbReference type="GO" id="GO:0016787">
    <property type="term" value="F:hydrolase activity"/>
    <property type="evidence" value="ECO:0007669"/>
    <property type="project" value="UniProtKB-KW"/>
</dbReference>
<dbReference type="EMBL" id="ATNM01000029">
    <property type="protein sequence ID" value="EPR71042.1"/>
    <property type="molecule type" value="Genomic_DNA"/>
</dbReference>
<dbReference type="eggNOG" id="COG4225">
    <property type="taxonomic scope" value="Bacteria"/>
</dbReference>
<protein>
    <submittedName>
        <fullName evidence="2">Putative unsaturated glucuronyl hydrolase</fullName>
    </submittedName>
</protein>
<keyword evidence="1 2" id="KW-0378">Hydrolase</keyword>
<accession>S7VNT5</accession>
<dbReference type="InterPro" id="IPR010905">
    <property type="entry name" value="Glyco_hydro_88"/>
</dbReference>
<dbReference type="AlphaFoldDB" id="S7VNT5"/>
<comment type="caution">
    <text evidence="2">The sequence shown here is derived from an EMBL/GenBank/DDBJ whole genome shotgun (WGS) entry which is preliminary data.</text>
</comment>
<dbReference type="Gene3D" id="1.50.10.10">
    <property type="match status" value="1"/>
</dbReference>
<dbReference type="PANTHER" id="PTHR33886">
    <property type="entry name" value="UNSATURATED RHAMNOGALACTURONAN HYDROLASE (EUROFUNG)"/>
    <property type="match status" value="1"/>
</dbReference>
<reference evidence="2 3" key="1">
    <citation type="journal article" date="2013" name="Genome Announc.">
        <title>Draft Genome Sequence of Cyclobacterium qasimii Strain M12-11BT, Isolated from Arctic Marine Sediment.</title>
        <authorList>
            <person name="Shivaji S."/>
            <person name="Ara S."/>
            <person name="Singh A."/>
            <person name="Kumar Pinnaka A."/>
        </authorList>
    </citation>
    <scope>NUCLEOTIDE SEQUENCE [LARGE SCALE GENOMIC DNA]</scope>
    <source>
        <strain evidence="2 3">M12-11B</strain>
    </source>
</reference>
<name>S7VNT5_9BACT</name>
<dbReference type="InterPro" id="IPR012341">
    <property type="entry name" value="6hp_glycosidase-like_sf"/>
</dbReference>
<dbReference type="InterPro" id="IPR052043">
    <property type="entry name" value="PolySaccharide_Degr_Enz"/>
</dbReference>
<dbReference type="SUPFAM" id="SSF48208">
    <property type="entry name" value="Six-hairpin glycosidases"/>
    <property type="match status" value="1"/>
</dbReference>
<sequence length="538" mass="60471">MKNINNTEKYDRYTGPLMVIKILTMRLKPQNYYIEKSMRMRCQQVILMFILIVVGWGCKHNTETQIDKVREEASYSVPKIMGNYRQSKEEETGGVKMGFESAILYPDSSQSELIFKWDNLSDKSFNEGAYFRLTLDSDLNSRQKFLLFTEGNELIDSMDISLGTPFQLVQCKIQGKYLPDVLKNGLKVRLKGKGGPVGVFTHTALGLDNFLPHILIPGETSPREEFYKRMASIAGLTEYGWQEGCVIDGIAKLSERAADGTRYKNSLEKHMSLIFPNNDSINHNYEKIGIEFTSCLAQLALWKPEHPEIEHVLNFWESKTDSAGVIKNGNTIVAEGNYTVAWPLAVISQQLNKPELADIAINQLRFRRDYLIDKQGAIWLRYNFATQERTFRLWSRGLTWYVLGLAKTLDVLPNPPQDLIEELQRATDYLISIQGEDGMWSVFAGDSLTAPETSGTCGIGTAMAIGVRRGWLGKNAKAAAVLALQGVEKRLTADGYLDGVAEENKGGIAFQRETKGSICNWGMGLFAQLLAELDPPEN</sequence>
<evidence type="ECO:0000313" key="3">
    <source>
        <dbReference type="Proteomes" id="UP000014974"/>
    </source>
</evidence>
<organism evidence="2 3">
    <name type="scientific">Cyclobacterium qasimii M12-11B</name>
    <dbReference type="NCBI Taxonomy" id="641524"/>
    <lineage>
        <taxon>Bacteria</taxon>
        <taxon>Pseudomonadati</taxon>
        <taxon>Bacteroidota</taxon>
        <taxon>Cytophagia</taxon>
        <taxon>Cytophagales</taxon>
        <taxon>Cyclobacteriaceae</taxon>
        <taxon>Cyclobacterium</taxon>
    </lineage>
</organism>
<dbReference type="STRING" id="641524.ADICYQ_0633"/>
<dbReference type="InterPro" id="IPR008928">
    <property type="entry name" value="6-hairpin_glycosidase_sf"/>
</dbReference>